<dbReference type="AlphaFoldDB" id="A0A640KT25"/>
<dbReference type="InterPro" id="IPR003265">
    <property type="entry name" value="HhH-GPD_domain"/>
</dbReference>
<comment type="similarity">
    <text evidence="1">Belongs to the type-1 OGG1 family.</text>
</comment>
<dbReference type="Gene3D" id="1.10.1670.10">
    <property type="entry name" value="Helix-hairpin-Helix base-excision DNA repair enzymes (C-terminal)"/>
    <property type="match status" value="1"/>
</dbReference>
<dbReference type="GO" id="GO:0006285">
    <property type="term" value="P:base-excision repair, AP site formation"/>
    <property type="evidence" value="ECO:0007669"/>
    <property type="project" value="TreeGrafter"/>
</dbReference>
<dbReference type="InterPro" id="IPR012904">
    <property type="entry name" value="OGG_N"/>
</dbReference>
<dbReference type="GO" id="GO:0006289">
    <property type="term" value="P:nucleotide-excision repair"/>
    <property type="evidence" value="ECO:0007669"/>
    <property type="project" value="InterPro"/>
</dbReference>
<keyword evidence="5" id="KW-0234">DNA repair</keyword>
<evidence type="ECO:0000256" key="9">
    <source>
        <dbReference type="ARBA" id="ARBA00044632"/>
    </source>
</evidence>
<evidence type="ECO:0000256" key="10">
    <source>
        <dbReference type="SAM" id="MobiDB-lite"/>
    </source>
</evidence>
<dbReference type="EMBL" id="BLBS01000054">
    <property type="protein sequence ID" value="GET92275.1"/>
    <property type="molecule type" value="Genomic_DNA"/>
</dbReference>
<dbReference type="Pfam" id="PF07934">
    <property type="entry name" value="OGG_N"/>
    <property type="match status" value="1"/>
</dbReference>
<keyword evidence="7" id="KW-0511">Multifunctional enzyme</keyword>
<organism evidence="12 13">
    <name type="scientific">Leishmania tarentolae</name>
    <name type="common">Sauroleishmania tarentolae</name>
    <dbReference type="NCBI Taxonomy" id="5689"/>
    <lineage>
        <taxon>Eukaryota</taxon>
        <taxon>Discoba</taxon>
        <taxon>Euglenozoa</taxon>
        <taxon>Kinetoplastea</taxon>
        <taxon>Metakinetoplastina</taxon>
        <taxon>Trypanosomatida</taxon>
        <taxon>Trypanosomatidae</taxon>
        <taxon>Leishmaniinae</taxon>
        <taxon>Leishmania</taxon>
        <taxon>lizard Leishmania</taxon>
    </lineage>
</organism>
<dbReference type="InterPro" id="IPR052054">
    <property type="entry name" value="Oxidative_DNA_repair_enzyme"/>
</dbReference>
<dbReference type="EC" id="4.2.99.18" evidence="2"/>
<keyword evidence="4" id="KW-0378">Hydrolase</keyword>
<dbReference type="GO" id="GO:0034039">
    <property type="term" value="F:8-oxo-7,8-dihydroguanine DNA N-glycosylase activity"/>
    <property type="evidence" value="ECO:0007669"/>
    <property type="project" value="TreeGrafter"/>
</dbReference>
<keyword evidence="3" id="KW-0227">DNA damage</keyword>
<keyword evidence="8" id="KW-0326">Glycosidase</keyword>
<name>A0A640KT25_LEITA</name>
<proteinExistence type="inferred from homology"/>
<dbReference type="Gene3D" id="3.30.310.40">
    <property type="match status" value="1"/>
</dbReference>
<dbReference type="Gene3D" id="1.10.340.30">
    <property type="entry name" value="Hypothetical protein, domain 2"/>
    <property type="match status" value="1"/>
</dbReference>
<evidence type="ECO:0000313" key="12">
    <source>
        <dbReference type="EMBL" id="GET92275.1"/>
    </source>
</evidence>
<evidence type="ECO:0000256" key="1">
    <source>
        <dbReference type="ARBA" id="ARBA00010679"/>
    </source>
</evidence>
<evidence type="ECO:0000256" key="6">
    <source>
        <dbReference type="ARBA" id="ARBA00023239"/>
    </source>
</evidence>
<dbReference type="SUPFAM" id="SSF55945">
    <property type="entry name" value="TATA-box binding protein-like"/>
    <property type="match status" value="1"/>
</dbReference>
<keyword evidence="6" id="KW-0456">Lyase</keyword>
<dbReference type="SUPFAM" id="SSF48150">
    <property type="entry name" value="DNA-glycosylase"/>
    <property type="match status" value="1"/>
</dbReference>
<protein>
    <recommendedName>
        <fullName evidence="2">DNA-(apurinic or apyrimidinic site) lyase</fullName>
        <ecNumber evidence="2">4.2.99.18</ecNumber>
    </recommendedName>
</protein>
<dbReference type="GO" id="GO:0005634">
    <property type="term" value="C:nucleus"/>
    <property type="evidence" value="ECO:0007669"/>
    <property type="project" value="TreeGrafter"/>
</dbReference>
<evidence type="ECO:0000256" key="4">
    <source>
        <dbReference type="ARBA" id="ARBA00022801"/>
    </source>
</evidence>
<dbReference type="InterPro" id="IPR023170">
    <property type="entry name" value="HhH_base_excis_C"/>
</dbReference>
<evidence type="ECO:0000256" key="5">
    <source>
        <dbReference type="ARBA" id="ARBA00023204"/>
    </source>
</evidence>
<sequence>MVLRRFAVGGVGTGKIAEQAEIFQCYFLLVLLGRLAALSFASKTLSHPPFPYTDACVKVISIAHGPLVVCVCALPPTPPLCVGSALLPDSPLLVFVRSHGCSSTPTLDGHASTSILKESAHLGSSTAVQRSTLHVFLLRCSSARRYWEHCYTCYIYIYLLIYLACTSARLRMPSMATLSTDALHPWRVLTASLRAKVSLNLTLCGGQCFHWHRTPRETFVGVIGDGVFELREVQCSAKLKKREPHRVGSKLPVSALPKRQRDTSSLSSTSEAVMHRSDCLACCWIEYRRLWPLTDPVRLSGKAHPRPPSSPLRYTDASQAPNLWENDEAMLSHYLSLDVDLGQLWQEWTDSPEIRKHPLVEYLVGKHLRLRSSRSDHNQRVCEHDTAWISGCIPIRHVRQDLHSCLFSFLCSQNNNVTRITGMVYALSRAYGDHLCDIELVTGEVRAPRQSAASTRSKATKKKVRLDAAANGRETLSSSSLKPHISSTNAGGWFSLYSFPSLEQLAAATEETLRLLRFGYRSKYIVEAVRFLRTHLPPEELQDKRALKGQMHPSPQLIRQHRACYQNGFYSAVLGHHSYHHQHQRDMLLLLPGVGRKVADCVALFALNRTHIVPVDTHMAQVSVEYLATASTVTSAGRKRSRSGSLLREEEVCAPTNLLLEWKNQAEALKVKKGVTSSSLRAVKGNGGSATTSSRALRKTPVPPLYERHHNVIQDAFWKLFGNYAGWAHSILFYYRMRK</sequence>
<reference evidence="12" key="1">
    <citation type="submission" date="2019-11" db="EMBL/GenBank/DDBJ databases">
        <title>Leishmania tarentolae CDS.</title>
        <authorList>
            <person name="Goto Y."/>
            <person name="Yamagishi J."/>
        </authorList>
    </citation>
    <scope>NUCLEOTIDE SEQUENCE [LARGE SCALE GENOMIC DNA]</scope>
    <source>
        <strain evidence="12">Parrot Tar II</strain>
    </source>
</reference>
<evidence type="ECO:0000313" key="13">
    <source>
        <dbReference type="Proteomes" id="UP000419144"/>
    </source>
</evidence>
<evidence type="ECO:0000256" key="2">
    <source>
        <dbReference type="ARBA" id="ARBA00012720"/>
    </source>
</evidence>
<dbReference type="PANTHER" id="PTHR10242">
    <property type="entry name" value="8-OXOGUANINE DNA GLYCOSYLASE"/>
    <property type="match status" value="1"/>
</dbReference>
<dbReference type="InterPro" id="IPR011257">
    <property type="entry name" value="DNA_glycosylase"/>
</dbReference>
<dbReference type="GO" id="GO:0140078">
    <property type="term" value="F:class I DNA-(apurinic or apyrimidinic site) endonuclease activity"/>
    <property type="evidence" value="ECO:0007669"/>
    <property type="project" value="UniProtKB-EC"/>
</dbReference>
<dbReference type="Proteomes" id="UP000419144">
    <property type="component" value="Unassembled WGS sequence"/>
</dbReference>
<dbReference type="GO" id="GO:0003684">
    <property type="term" value="F:damaged DNA binding"/>
    <property type="evidence" value="ECO:0007669"/>
    <property type="project" value="InterPro"/>
</dbReference>
<dbReference type="VEuPathDB" id="TriTrypDB:LtaPh_3420201"/>
<evidence type="ECO:0000256" key="7">
    <source>
        <dbReference type="ARBA" id="ARBA00023268"/>
    </source>
</evidence>
<evidence type="ECO:0000259" key="11">
    <source>
        <dbReference type="SMART" id="SM00478"/>
    </source>
</evidence>
<dbReference type="SMART" id="SM00478">
    <property type="entry name" value="ENDO3c"/>
    <property type="match status" value="1"/>
</dbReference>
<evidence type="ECO:0000256" key="3">
    <source>
        <dbReference type="ARBA" id="ARBA00022763"/>
    </source>
</evidence>
<dbReference type="CDD" id="cd00056">
    <property type="entry name" value="ENDO3c"/>
    <property type="match status" value="1"/>
</dbReference>
<gene>
    <name evidence="12" type="ORF">LtaPh_3420201</name>
</gene>
<feature type="region of interest" description="Disordered" evidence="10">
    <location>
        <begin position="244"/>
        <end position="269"/>
    </location>
</feature>
<accession>A0A640KT25</accession>
<evidence type="ECO:0000256" key="8">
    <source>
        <dbReference type="ARBA" id="ARBA00023295"/>
    </source>
</evidence>
<comment type="catalytic activity">
    <reaction evidence="9">
        <text>2'-deoxyribonucleotide-(2'-deoxyribose 5'-phosphate)-2'-deoxyribonucleotide-DNA = a 3'-end 2'-deoxyribonucleotide-(2,3-dehydro-2,3-deoxyribose 5'-phosphate)-DNA + a 5'-end 5'-phospho-2'-deoxyribonucleoside-DNA + H(+)</text>
        <dbReference type="Rhea" id="RHEA:66592"/>
        <dbReference type="Rhea" id="RHEA-COMP:13180"/>
        <dbReference type="Rhea" id="RHEA-COMP:16897"/>
        <dbReference type="Rhea" id="RHEA-COMP:17067"/>
        <dbReference type="ChEBI" id="CHEBI:15378"/>
        <dbReference type="ChEBI" id="CHEBI:136412"/>
        <dbReference type="ChEBI" id="CHEBI:157695"/>
        <dbReference type="ChEBI" id="CHEBI:167181"/>
        <dbReference type="EC" id="4.2.99.18"/>
    </reaction>
</comment>
<feature type="domain" description="HhH-GPD" evidence="11">
    <location>
        <begin position="484"/>
        <end position="665"/>
    </location>
</feature>
<dbReference type="PANTHER" id="PTHR10242:SF2">
    <property type="entry name" value="N-GLYCOSYLASE_DNA LYASE"/>
    <property type="match status" value="1"/>
</dbReference>
<dbReference type="OrthoDB" id="238681at2759"/>
<keyword evidence="13" id="KW-1185">Reference proteome</keyword>
<comment type="caution">
    <text evidence="12">The sequence shown here is derived from an EMBL/GenBank/DDBJ whole genome shotgun (WGS) entry which is preliminary data.</text>
</comment>